<proteinExistence type="predicted"/>
<organism evidence="3 4">
    <name type="scientific">Paenibacillus mendelii</name>
    <dbReference type="NCBI Taxonomy" id="206163"/>
    <lineage>
        <taxon>Bacteria</taxon>
        <taxon>Bacillati</taxon>
        <taxon>Bacillota</taxon>
        <taxon>Bacilli</taxon>
        <taxon>Bacillales</taxon>
        <taxon>Paenibacillaceae</taxon>
        <taxon>Paenibacillus</taxon>
    </lineage>
</organism>
<feature type="region of interest" description="Disordered" evidence="1">
    <location>
        <begin position="1"/>
        <end position="31"/>
    </location>
</feature>
<dbReference type="InterPro" id="IPR012334">
    <property type="entry name" value="Pectin_lyas_fold"/>
</dbReference>
<dbReference type="Gene3D" id="2.160.20.10">
    <property type="entry name" value="Single-stranded right-handed beta-helix, Pectin lyase-like"/>
    <property type="match status" value="1"/>
</dbReference>
<evidence type="ECO:0000256" key="1">
    <source>
        <dbReference type="SAM" id="MobiDB-lite"/>
    </source>
</evidence>
<name>A0ABV6JIP3_9BACL</name>
<dbReference type="RefSeq" id="WP_204815892.1">
    <property type="nucleotide sequence ID" value="NZ_JANHOF010000001.1"/>
</dbReference>
<keyword evidence="3" id="KW-0378">Hydrolase</keyword>
<dbReference type="SMART" id="SM00710">
    <property type="entry name" value="PbH1"/>
    <property type="match status" value="7"/>
</dbReference>
<feature type="domain" description="Rhamnogalacturonase A/B/Epimerase-like pectate lyase" evidence="2">
    <location>
        <begin position="74"/>
        <end position="251"/>
    </location>
</feature>
<dbReference type="InterPro" id="IPR011050">
    <property type="entry name" value="Pectin_lyase_fold/virulence"/>
</dbReference>
<dbReference type="GO" id="GO:0016787">
    <property type="term" value="F:hydrolase activity"/>
    <property type="evidence" value="ECO:0007669"/>
    <property type="project" value="UniProtKB-KW"/>
</dbReference>
<keyword evidence="4" id="KW-1185">Reference proteome</keyword>
<evidence type="ECO:0000313" key="4">
    <source>
        <dbReference type="Proteomes" id="UP001589818"/>
    </source>
</evidence>
<protein>
    <submittedName>
        <fullName evidence="3">Glycosyl hydrolase family 28-related protein</fullName>
    </submittedName>
</protein>
<evidence type="ECO:0000259" key="2">
    <source>
        <dbReference type="Pfam" id="PF12708"/>
    </source>
</evidence>
<dbReference type="PROSITE" id="PS51318">
    <property type="entry name" value="TAT"/>
    <property type="match status" value="1"/>
</dbReference>
<dbReference type="InterPro" id="IPR006626">
    <property type="entry name" value="PbH1"/>
</dbReference>
<dbReference type="Proteomes" id="UP001589818">
    <property type="component" value="Unassembled WGS sequence"/>
</dbReference>
<dbReference type="SUPFAM" id="SSF51126">
    <property type="entry name" value="Pectin lyase-like"/>
    <property type="match status" value="1"/>
</dbReference>
<gene>
    <name evidence="3" type="ORF">ACFFJ8_25585</name>
</gene>
<comment type="caution">
    <text evidence="3">The sequence shown here is derived from an EMBL/GenBank/DDBJ whole genome shotgun (WGS) entry which is preliminary data.</text>
</comment>
<sequence>MEDQRGHEQGQGQEQNKETASHDTMTGPDGRLSRRQLLKTMGAASLAGIGMYTAGSVGWPAAAAAATSVNSYYDVTDYGAAGNGITDDRSAIQTAINAAQSAGGGVVFLPKGTYAISGTLNITGHHIGVVGVGGSSVIQGTFAAGHIIYFGGTTTSTGTINNYFKDFTITSNVKKTSGAAIFGEHAQRSVIEGVKADDPGMTSYNLYDGLYFKYFDNCLVSNVQLFCSHSGITAQGKSDQSWGANLWIMNGSRISTNSIAGSVGLHFGGSCGGIVVESTDVIICETNALIDTSLSGVLNREIFFNECFIDSAGKHGVNVKSNGVALLHFNNTWLASSGSTASGGYPNGSNLHYENTSTGLNDIIISGCRIFNAFGSGVYSKGGKWTITGSSFHNNGRGTGGGHGIILTDVTVLGANIANNTISANGNATLGQGIRINTGVNNYILMGNIVRGNASAQISDGGSTNKVVTNNLTT</sequence>
<reference evidence="3 4" key="1">
    <citation type="submission" date="2024-09" db="EMBL/GenBank/DDBJ databases">
        <authorList>
            <person name="Sun Q."/>
            <person name="Mori K."/>
        </authorList>
    </citation>
    <scope>NUCLEOTIDE SEQUENCE [LARGE SCALE GENOMIC DNA]</scope>
    <source>
        <strain evidence="3 4">CCM 4839</strain>
    </source>
</reference>
<dbReference type="EMBL" id="JBHLVF010000041">
    <property type="protein sequence ID" value="MFC0394720.1"/>
    <property type="molecule type" value="Genomic_DNA"/>
</dbReference>
<evidence type="ECO:0000313" key="3">
    <source>
        <dbReference type="EMBL" id="MFC0394720.1"/>
    </source>
</evidence>
<dbReference type="InterPro" id="IPR024535">
    <property type="entry name" value="RHGA/B-epi-like_pectate_lyase"/>
</dbReference>
<accession>A0ABV6JIP3</accession>
<dbReference type="InterPro" id="IPR006311">
    <property type="entry name" value="TAT_signal"/>
</dbReference>
<dbReference type="Pfam" id="PF12708">
    <property type="entry name" value="Pect-lyase_RHGA_epim"/>
    <property type="match status" value="1"/>
</dbReference>